<keyword evidence="4" id="KW-1185">Reference proteome</keyword>
<proteinExistence type="predicted"/>
<reference evidence="3 4" key="1">
    <citation type="submission" date="2024-03" db="EMBL/GenBank/DDBJ databases">
        <title>High-quality draft genome sequence of Oceanobacter sp. wDCs-4.</title>
        <authorList>
            <person name="Dong C."/>
        </authorList>
    </citation>
    <scope>NUCLEOTIDE SEQUENCE [LARGE SCALE GENOMIC DNA]</scope>
    <source>
        <strain evidence="4">wDCs-4</strain>
    </source>
</reference>
<keyword evidence="2" id="KW-1133">Transmembrane helix</keyword>
<name>A0ABW8NEL4_9GAMM</name>
<keyword evidence="1" id="KW-0488">Methylation</keyword>
<keyword evidence="2" id="KW-0812">Transmembrane</keyword>
<evidence type="ECO:0000256" key="1">
    <source>
        <dbReference type="ARBA" id="ARBA00022481"/>
    </source>
</evidence>
<dbReference type="InterPro" id="IPR031982">
    <property type="entry name" value="PilE-like"/>
</dbReference>
<evidence type="ECO:0000256" key="2">
    <source>
        <dbReference type="SAM" id="Phobius"/>
    </source>
</evidence>
<comment type="caution">
    <text evidence="3">The sequence shown here is derived from an EMBL/GenBank/DDBJ whole genome shotgun (WGS) entry which is preliminary data.</text>
</comment>
<keyword evidence="2" id="KW-0472">Membrane</keyword>
<dbReference type="NCBIfam" id="TIGR02532">
    <property type="entry name" value="IV_pilin_GFxxxE"/>
    <property type="match status" value="1"/>
</dbReference>
<dbReference type="Pfam" id="PF16732">
    <property type="entry name" value="ComP_DUS"/>
    <property type="match status" value="1"/>
</dbReference>
<dbReference type="PANTHER" id="PTHR30093:SF47">
    <property type="entry name" value="TYPE IV PILUS NON-CORE MINOR PILIN PILE"/>
    <property type="match status" value="1"/>
</dbReference>
<dbReference type="InterPro" id="IPR012902">
    <property type="entry name" value="N_methyl_site"/>
</dbReference>
<accession>A0ABW8NEL4</accession>
<dbReference type="Pfam" id="PF07963">
    <property type="entry name" value="N_methyl"/>
    <property type="match status" value="1"/>
</dbReference>
<dbReference type="InterPro" id="IPR045584">
    <property type="entry name" value="Pilin-like"/>
</dbReference>
<dbReference type="PANTHER" id="PTHR30093">
    <property type="entry name" value="GENERAL SECRETION PATHWAY PROTEIN G"/>
    <property type="match status" value="1"/>
</dbReference>
<dbReference type="InterPro" id="IPR000983">
    <property type="entry name" value="Bac_GSPG_pilin"/>
</dbReference>
<dbReference type="Proteomes" id="UP001620597">
    <property type="component" value="Unassembled WGS sequence"/>
</dbReference>
<dbReference type="RefSeq" id="WP_369855183.1">
    <property type="nucleotide sequence ID" value="NZ_JBBKTX010000003.1"/>
</dbReference>
<protein>
    <submittedName>
        <fullName evidence="3">Type IV pilin protein</fullName>
    </submittedName>
</protein>
<dbReference type="PROSITE" id="PS00409">
    <property type="entry name" value="PROKAR_NTER_METHYL"/>
    <property type="match status" value="1"/>
</dbReference>
<gene>
    <name evidence="3" type="ORF">WG929_03115</name>
</gene>
<dbReference type="EMBL" id="JBBKTX010000003">
    <property type="protein sequence ID" value="MFK4751392.1"/>
    <property type="molecule type" value="Genomic_DNA"/>
</dbReference>
<feature type="transmembrane region" description="Helical" evidence="2">
    <location>
        <begin position="12"/>
        <end position="36"/>
    </location>
</feature>
<evidence type="ECO:0000313" key="3">
    <source>
        <dbReference type="EMBL" id="MFK4751392.1"/>
    </source>
</evidence>
<dbReference type="SUPFAM" id="SSF54523">
    <property type="entry name" value="Pili subunits"/>
    <property type="match status" value="1"/>
</dbReference>
<dbReference type="PRINTS" id="PR00813">
    <property type="entry name" value="BCTERIALGSPG"/>
</dbReference>
<dbReference type="Gene3D" id="3.30.700.10">
    <property type="entry name" value="Glycoprotein, Type 4 Pilin"/>
    <property type="match status" value="1"/>
</dbReference>
<evidence type="ECO:0000313" key="4">
    <source>
        <dbReference type="Proteomes" id="UP001620597"/>
    </source>
</evidence>
<organism evidence="3 4">
    <name type="scientific">Oceanobacter antarcticus</name>
    <dbReference type="NCBI Taxonomy" id="3133425"/>
    <lineage>
        <taxon>Bacteria</taxon>
        <taxon>Pseudomonadati</taxon>
        <taxon>Pseudomonadota</taxon>
        <taxon>Gammaproteobacteria</taxon>
        <taxon>Oceanospirillales</taxon>
        <taxon>Oceanospirillaceae</taxon>
        <taxon>Oceanobacter</taxon>
    </lineage>
</organism>
<sequence length="148" mass="15957">MRLSSRTSRTRGVTLIELMVVIAIIGILAAIAIPGYHNYVRRALRTDTIKELSRIMAAQERYYSDELTYSADLSQLGLTLNGGFYLIKDSGNGSTIYQVAAASCNGAPLTQCVQITATPQGTQAADGTLLMDSTGSQTRTVGADVYEW</sequence>